<organism evidence="5 6">
    <name type="scientific">Geomonas anaerohicana</name>
    <dbReference type="NCBI Taxonomy" id="2798583"/>
    <lineage>
        <taxon>Bacteria</taxon>
        <taxon>Pseudomonadati</taxon>
        <taxon>Thermodesulfobacteriota</taxon>
        <taxon>Desulfuromonadia</taxon>
        <taxon>Geobacterales</taxon>
        <taxon>Geobacteraceae</taxon>
        <taxon>Geomonas</taxon>
    </lineage>
</organism>
<gene>
    <name evidence="5" type="ORF">JFN91_03665</name>
</gene>
<dbReference type="SUPFAM" id="SSF53448">
    <property type="entry name" value="Nucleotide-diphospho-sugar transferases"/>
    <property type="match status" value="1"/>
</dbReference>
<protein>
    <submittedName>
        <fullName evidence="5">Polyprenol monophosphomannose synthase</fullName>
    </submittedName>
</protein>
<sequence>MKPIVVIPTYNERDNLEKLVRQVLALHPALELLVVDDNSPDGTGDLAEGLAAETGRVSVLHRSGKLGLGSAYREGFAKALAMGADLVVQMDADFSHDPAMIPYFFEETSRADLVIGSRYLNGVSVVNWPLRRLMLSYFASVYTRVITGLTISDCTSGFKCFRAETLKGIDLSSIRSDGYSFQIEMNYRCKEKGFRISEVPIIFIDRHAGTSKMSKKIVREAVLMVWKLKLGSLLRAVLPKGRG</sequence>
<dbReference type="CDD" id="cd06442">
    <property type="entry name" value="DPM1_like"/>
    <property type="match status" value="1"/>
</dbReference>
<dbReference type="Proteomes" id="UP000614714">
    <property type="component" value="Unassembled WGS sequence"/>
</dbReference>
<dbReference type="Pfam" id="PF00535">
    <property type="entry name" value="Glycos_transf_2"/>
    <property type="match status" value="1"/>
</dbReference>
<feature type="domain" description="Glycosyltransferase 2-like" evidence="4">
    <location>
        <begin position="5"/>
        <end position="166"/>
    </location>
</feature>
<dbReference type="Gene3D" id="3.90.550.10">
    <property type="entry name" value="Spore Coat Polysaccharide Biosynthesis Protein SpsA, Chain A"/>
    <property type="match status" value="1"/>
</dbReference>
<evidence type="ECO:0000256" key="2">
    <source>
        <dbReference type="ARBA" id="ARBA00022676"/>
    </source>
</evidence>
<dbReference type="EMBL" id="JAEMHL010000002">
    <property type="protein sequence ID" value="MBJ6749300.1"/>
    <property type="molecule type" value="Genomic_DNA"/>
</dbReference>
<dbReference type="PANTHER" id="PTHR43398">
    <property type="entry name" value="DOLICHOL-PHOSPHATE MANNOSYLTRANSFERASE SUBUNIT 1"/>
    <property type="match status" value="1"/>
</dbReference>
<accession>A0ABS0YAK6</accession>
<comment type="similarity">
    <text evidence="1">Belongs to the glycosyltransferase 2 family.</text>
</comment>
<evidence type="ECO:0000259" key="4">
    <source>
        <dbReference type="Pfam" id="PF00535"/>
    </source>
</evidence>
<evidence type="ECO:0000256" key="1">
    <source>
        <dbReference type="ARBA" id="ARBA00006739"/>
    </source>
</evidence>
<name>A0ABS0YAK6_9BACT</name>
<proteinExistence type="inferred from homology"/>
<keyword evidence="6" id="KW-1185">Reference proteome</keyword>
<evidence type="ECO:0000313" key="6">
    <source>
        <dbReference type="Proteomes" id="UP000614714"/>
    </source>
</evidence>
<comment type="caution">
    <text evidence="5">The sequence shown here is derived from an EMBL/GenBank/DDBJ whole genome shotgun (WGS) entry which is preliminary data.</text>
</comment>
<dbReference type="PANTHER" id="PTHR43398:SF1">
    <property type="entry name" value="DOLICHOL-PHOSPHATE MANNOSYLTRANSFERASE SUBUNIT 1"/>
    <property type="match status" value="1"/>
</dbReference>
<evidence type="ECO:0000313" key="5">
    <source>
        <dbReference type="EMBL" id="MBJ6749300.1"/>
    </source>
</evidence>
<dbReference type="InterPro" id="IPR001173">
    <property type="entry name" value="Glyco_trans_2-like"/>
</dbReference>
<reference evidence="5 6" key="1">
    <citation type="submission" date="2020-12" db="EMBL/GenBank/DDBJ databases">
        <title>Geomonas sp. Red421, isolated from paddy soil.</title>
        <authorList>
            <person name="Xu Z."/>
            <person name="Zhang Z."/>
            <person name="Masuda Y."/>
            <person name="Itoh H."/>
            <person name="Senoo K."/>
        </authorList>
    </citation>
    <scope>NUCLEOTIDE SEQUENCE [LARGE SCALE GENOMIC DNA]</scope>
    <source>
        <strain evidence="5 6">Red421</strain>
    </source>
</reference>
<evidence type="ECO:0000256" key="3">
    <source>
        <dbReference type="ARBA" id="ARBA00022679"/>
    </source>
</evidence>
<dbReference type="InterPro" id="IPR029044">
    <property type="entry name" value="Nucleotide-diphossugar_trans"/>
</dbReference>
<keyword evidence="2" id="KW-0328">Glycosyltransferase</keyword>
<dbReference type="InterPro" id="IPR039528">
    <property type="entry name" value="DPM1-like"/>
</dbReference>
<keyword evidence="3" id="KW-0808">Transferase</keyword>